<dbReference type="VEuPathDB" id="VectorBase:ACON2_042217"/>
<accession>A0A8W7Q1X7</accession>
<evidence type="ECO:0000256" key="1">
    <source>
        <dbReference type="SAM" id="MobiDB-lite"/>
    </source>
</evidence>
<proteinExistence type="predicted"/>
<dbReference type="AlphaFoldDB" id="A0A8W7Q1X7"/>
<reference evidence="2" key="1">
    <citation type="submission" date="2022-08" db="UniProtKB">
        <authorList>
            <consortium name="EnsemblMetazoa"/>
        </authorList>
    </citation>
    <scope>IDENTIFICATION</scope>
</reference>
<sequence>LWIPRSGSYRRRNCASSSAPNCRWHRHQPPPPCGTSTAHSIPGKRATKTVNKPGSSSPGNEAQTGSSIDFTEQERTIIGHMVAASLKKQGPEFGTAGLLAAEDDETVQPNRGDITLNLADLKWLYGALSDLRQTDPTVPYLHALLAGCRLKLPENPICKRNP</sequence>
<evidence type="ECO:0000313" key="2">
    <source>
        <dbReference type="EnsemblMetazoa" id="ACOM041661-PA.1"/>
    </source>
</evidence>
<feature type="compositionally biased region" description="Polar residues" evidence="1">
    <location>
        <begin position="48"/>
        <end position="68"/>
    </location>
</feature>
<dbReference type="Proteomes" id="UP000075882">
    <property type="component" value="Unassembled WGS sequence"/>
</dbReference>
<feature type="region of interest" description="Disordered" evidence="1">
    <location>
        <begin position="1"/>
        <end position="68"/>
    </location>
</feature>
<protein>
    <submittedName>
        <fullName evidence="2">Uncharacterized protein</fullName>
    </submittedName>
</protein>
<name>A0A8W7Q1X7_ANOCL</name>
<organism evidence="2">
    <name type="scientific">Anopheles coluzzii</name>
    <name type="common">African malaria mosquito</name>
    <dbReference type="NCBI Taxonomy" id="1518534"/>
    <lineage>
        <taxon>Eukaryota</taxon>
        <taxon>Metazoa</taxon>
        <taxon>Ecdysozoa</taxon>
        <taxon>Arthropoda</taxon>
        <taxon>Hexapoda</taxon>
        <taxon>Insecta</taxon>
        <taxon>Pterygota</taxon>
        <taxon>Neoptera</taxon>
        <taxon>Endopterygota</taxon>
        <taxon>Diptera</taxon>
        <taxon>Nematocera</taxon>
        <taxon>Culicoidea</taxon>
        <taxon>Culicidae</taxon>
        <taxon>Anophelinae</taxon>
        <taxon>Anopheles</taxon>
    </lineage>
</organism>
<dbReference type="EnsemblMetazoa" id="ACOM041661-RA">
    <property type="protein sequence ID" value="ACOM041661-PA.1"/>
    <property type="gene ID" value="ACOM041661"/>
</dbReference>